<dbReference type="Pfam" id="PF00294">
    <property type="entry name" value="PfkB"/>
    <property type="match status" value="1"/>
</dbReference>
<accession>A0A6A5CAS9</accession>
<dbReference type="RefSeq" id="XP_044568377.1">
    <property type="nucleotide sequence ID" value="XM_044711338.1"/>
</dbReference>
<name>A0A6A5CAS9_NAEFO</name>
<feature type="domain" description="Carbohydrate kinase PfkB" evidence="1">
    <location>
        <begin position="352"/>
        <end position="411"/>
    </location>
</feature>
<evidence type="ECO:0000313" key="2">
    <source>
        <dbReference type="EMBL" id="KAF0983664.1"/>
    </source>
</evidence>
<dbReference type="EMBL" id="VFQX01000004">
    <property type="protein sequence ID" value="KAF0983664.1"/>
    <property type="molecule type" value="Genomic_DNA"/>
</dbReference>
<dbReference type="VEuPathDB" id="AmoebaDB:FDP41_007579"/>
<dbReference type="AlphaFoldDB" id="A0A6A5CAS9"/>
<dbReference type="SUPFAM" id="SSF53613">
    <property type="entry name" value="Ribokinase-like"/>
    <property type="match status" value="1"/>
</dbReference>
<gene>
    <name evidence="2" type="ORF">FDP41_007579</name>
</gene>
<dbReference type="InterPro" id="IPR029056">
    <property type="entry name" value="Ribokinase-like"/>
</dbReference>
<dbReference type="PANTHER" id="PTHR42774">
    <property type="entry name" value="PHOSPHOTRANSFERASE SYSTEM TRANSPORT PROTEIN"/>
    <property type="match status" value="1"/>
</dbReference>
<dbReference type="VEuPathDB" id="AmoebaDB:NfTy_007460"/>
<keyword evidence="3" id="KW-1185">Reference proteome</keyword>
<proteinExistence type="predicted"/>
<dbReference type="VEuPathDB" id="AmoebaDB:NF0008260"/>
<dbReference type="GeneID" id="68114797"/>
<evidence type="ECO:0000259" key="1">
    <source>
        <dbReference type="Pfam" id="PF00294"/>
    </source>
</evidence>
<dbReference type="InterPro" id="IPR011611">
    <property type="entry name" value="PfkB_dom"/>
</dbReference>
<reference evidence="2 3" key="1">
    <citation type="journal article" date="2019" name="Sci. Rep.">
        <title>Nanopore sequencing improves the draft genome of the human pathogenic amoeba Naegleria fowleri.</title>
        <authorList>
            <person name="Liechti N."/>
            <person name="Schurch N."/>
            <person name="Bruggmann R."/>
            <person name="Wittwer M."/>
        </authorList>
    </citation>
    <scope>NUCLEOTIDE SEQUENCE [LARGE SCALE GENOMIC DNA]</scope>
    <source>
        <strain evidence="2 3">ATCC 30894</strain>
    </source>
</reference>
<evidence type="ECO:0000313" key="3">
    <source>
        <dbReference type="Proteomes" id="UP000444721"/>
    </source>
</evidence>
<dbReference type="InterPro" id="IPR052562">
    <property type="entry name" value="Ketohexokinase-related"/>
</dbReference>
<dbReference type="Gene3D" id="3.40.1190.20">
    <property type="match status" value="1"/>
</dbReference>
<comment type="caution">
    <text evidence="2">The sequence shown here is derived from an EMBL/GenBank/DDBJ whole genome shotgun (WGS) entry which is preliminary data.</text>
</comment>
<dbReference type="PANTHER" id="PTHR42774:SF3">
    <property type="entry name" value="KETOHEXOKINASE"/>
    <property type="match status" value="1"/>
</dbReference>
<dbReference type="OrthoDB" id="204058at2759"/>
<protein>
    <recommendedName>
        <fullName evidence="1">Carbohydrate kinase PfkB domain-containing protein</fullName>
    </recommendedName>
</protein>
<dbReference type="Proteomes" id="UP000444721">
    <property type="component" value="Unassembled WGS sequence"/>
</dbReference>
<sequence length="531" mass="60010">MEPFTIHYLGVMTMDYLAIVDEYPIPNSKNRTRSMEMHGGGNAANVVFDLIRMMIPPLTAAVKNQEQQLTIHDDPNNTDMIMIKIGTDVVGKAIYEEFAKLCSDVKHTPIELNLNSIVRSPFAQSSFSYIMITPNKQQGNDRTIINTPLSEEFSFDELSQQQQHGPSSKIIDILFIDGRYSSVAVSYVNTHKPKCVIMECERMRPIPELNTFLELMTLSHILLLSENFPIEYLNHITHNSDVHDSSLKRWIENSISHDGYDARLISMHILFSKLSGSIGMIPYKEEYSGVTKSIKTIEQLIQDSDHVISTSSHQSDVYPQTVLSTFSFEGPKSEKFDYVIIYCPSYQDPQFPTIVDTTGAGDSFNASVIYCLSRLLIGEEETNFTIHELSKSLKFSNIAAFYTCTGVGARATGIDHEKAEKLWNELDDKLLAFLVCIPWLETGMRDVLFLYDCSTSIDKVKESLLNRLATFSDMLGSDDLLSIYGENGAPFITSISYITRLNYVKFFRSSTSKRKKLFPPLKNKLATNANQ</sequence>
<organism evidence="2 3">
    <name type="scientific">Naegleria fowleri</name>
    <name type="common">Brain eating amoeba</name>
    <dbReference type="NCBI Taxonomy" id="5763"/>
    <lineage>
        <taxon>Eukaryota</taxon>
        <taxon>Discoba</taxon>
        <taxon>Heterolobosea</taxon>
        <taxon>Tetramitia</taxon>
        <taxon>Eutetramitia</taxon>
        <taxon>Vahlkampfiidae</taxon>
        <taxon>Naegleria</taxon>
    </lineage>
</organism>
<dbReference type="VEuPathDB" id="AmoebaDB:NF0112000"/>